<keyword evidence="1" id="KW-0472">Membrane</keyword>
<keyword evidence="1" id="KW-0812">Transmembrane</keyword>
<dbReference type="InterPro" id="IPR018643">
    <property type="entry name" value="DUF2069_membrane"/>
</dbReference>
<feature type="transmembrane region" description="Helical" evidence="1">
    <location>
        <begin position="64"/>
        <end position="83"/>
    </location>
</feature>
<sequence>MNIITFSRWLTLLSYFALLILLMLWLTVLAPPQRVPVSIALLLLVGPLLFPLRGLLDGRPYTHAWTSFLVLIYFIHGVVEAYSNPDERLYAGLEVLFSVLLYTGCLLYARSRSRQLRARAAAPDTHEQRES</sequence>
<dbReference type="AlphaFoldDB" id="A0A4R8IME7"/>
<keyword evidence="3" id="KW-1185">Reference proteome</keyword>
<dbReference type="Pfam" id="PF09842">
    <property type="entry name" value="DUF2069"/>
    <property type="match status" value="1"/>
</dbReference>
<gene>
    <name evidence="2" type="ORF">EDC23_1497</name>
</gene>
<protein>
    <submittedName>
        <fullName evidence="2">Putative membrane protein</fullName>
    </submittedName>
</protein>
<feature type="transmembrane region" description="Helical" evidence="1">
    <location>
        <begin position="89"/>
        <end position="109"/>
    </location>
</feature>
<evidence type="ECO:0000313" key="3">
    <source>
        <dbReference type="Proteomes" id="UP000294914"/>
    </source>
</evidence>
<keyword evidence="1" id="KW-1133">Transmembrane helix</keyword>
<dbReference type="RefSeq" id="WP_243830740.1">
    <property type="nucleotide sequence ID" value="NZ_SOQX01000003.1"/>
</dbReference>
<reference evidence="2 3" key="1">
    <citation type="submission" date="2019-03" db="EMBL/GenBank/DDBJ databases">
        <title>Genomic Encyclopedia of Type Strains, Phase IV (KMG-IV): sequencing the most valuable type-strain genomes for metagenomic binning, comparative biology and taxonomic classification.</title>
        <authorList>
            <person name="Goeker M."/>
        </authorList>
    </citation>
    <scope>NUCLEOTIDE SEQUENCE [LARGE SCALE GENOMIC DNA]</scope>
    <source>
        <strain evidence="2 3">DSM 16326</strain>
    </source>
</reference>
<comment type="caution">
    <text evidence="2">The sequence shown here is derived from an EMBL/GenBank/DDBJ whole genome shotgun (WGS) entry which is preliminary data.</text>
</comment>
<evidence type="ECO:0000256" key="1">
    <source>
        <dbReference type="SAM" id="Phobius"/>
    </source>
</evidence>
<evidence type="ECO:0000313" key="2">
    <source>
        <dbReference type="EMBL" id="TDY01608.1"/>
    </source>
</evidence>
<name>A0A4R8IME7_9GAMM</name>
<proteinExistence type="predicted"/>
<feature type="transmembrane region" description="Helical" evidence="1">
    <location>
        <begin position="35"/>
        <end position="52"/>
    </location>
</feature>
<organism evidence="2 3">
    <name type="scientific">Thiohalophilus thiocyanatoxydans</name>
    <dbReference type="NCBI Taxonomy" id="381308"/>
    <lineage>
        <taxon>Bacteria</taxon>
        <taxon>Pseudomonadati</taxon>
        <taxon>Pseudomonadota</taxon>
        <taxon>Gammaproteobacteria</taxon>
        <taxon>Thiohalomonadales</taxon>
        <taxon>Thiohalophilaceae</taxon>
        <taxon>Thiohalophilus</taxon>
    </lineage>
</organism>
<dbReference type="EMBL" id="SOQX01000003">
    <property type="protein sequence ID" value="TDY01608.1"/>
    <property type="molecule type" value="Genomic_DNA"/>
</dbReference>
<accession>A0A4R8IME7</accession>
<dbReference type="Proteomes" id="UP000294914">
    <property type="component" value="Unassembled WGS sequence"/>
</dbReference>
<feature type="transmembrane region" description="Helical" evidence="1">
    <location>
        <begin position="12"/>
        <end position="29"/>
    </location>
</feature>